<reference evidence="2" key="1">
    <citation type="submission" date="2020-06" db="EMBL/GenBank/DDBJ databases">
        <title>Draft genome of Bugula neritina, a colonial animal packing powerful symbionts and potential medicines.</title>
        <authorList>
            <person name="Rayko M."/>
        </authorList>
    </citation>
    <scope>NUCLEOTIDE SEQUENCE [LARGE SCALE GENOMIC DNA]</scope>
    <source>
        <strain evidence="2">Kwan_BN1</strain>
    </source>
</reference>
<proteinExistence type="predicted"/>
<name>A0A7J7JHT9_BUGNE</name>
<evidence type="ECO:0000313" key="2">
    <source>
        <dbReference type="EMBL" id="KAF6025675.1"/>
    </source>
</evidence>
<accession>A0A7J7JHT9</accession>
<keyword evidence="3" id="KW-1185">Reference proteome</keyword>
<dbReference type="EMBL" id="VXIV02002437">
    <property type="protein sequence ID" value="KAF6025675.1"/>
    <property type="molecule type" value="Genomic_DNA"/>
</dbReference>
<dbReference type="Proteomes" id="UP000593567">
    <property type="component" value="Unassembled WGS sequence"/>
</dbReference>
<protein>
    <submittedName>
        <fullName evidence="2">Uncharacterized protein</fullName>
    </submittedName>
</protein>
<feature type="transmembrane region" description="Helical" evidence="1">
    <location>
        <begin position="21"/>
        <end position="42"/>
    </location>
</feature>
<dbReference type="AlphaFoldDB" id="A0A7J7JHT9"/>
<keyword evidence="1" id="KW-1133">Transmembrane helix</keyword>
<feature type="transmembrane region" description="Helical" evidence="1">
    <location>
        <begin position="48"/>
        <end position="72"/>
    </location>
</feature>
<evidence type="ECO:0000313" key="3">
    <source>
        <dbReference type="Proteomes" id="UP000593567"/>
    </source>
</evidence>
<keyword evidence="1" id="KW-0472">Membrane</keyword>
<comment type="caution">
    <text evidence="2">The sequence shown here is derived from an EMBL/GenBank/DDBJ whole genome shotgun (WGS) entry which is preliminary data.</text>
</comment>
<organism evidence="2 3">
    <name type="scientific">Bugula neritina</name>
    <name type="common">Brown bryozoan</name>
    <name type="synonym">Sertularia neritina</name>
    <dbReference type="NCBI Taxonomy" id="10212"/>
    <lineage>
        <taxon>Eukaryota</taxon>
        <taxon>Metazoa</taxon>
        <taxon>Spiralia</taxon>
        <taxon>Lophotrochozoa</taxon>
        <taxon>Bryozoa</taxon>
        <taxon>Gymnolaemata</taxon>
        <taxon>Cheilostomatida</taxon>
        <taxon>Flustrina</taxon>
        <taxon>Buguloidea</taxon>
        <taxon>Bugulidae</taxon>
        <taxon>Bugula</taxon>
    </lineage>
</organism>
<sequence length="92" mass="10214">MSLVAAYSMLLLILLISVQKSVWLFVALVTLIHITVSCIVMQNFPLIYSYWLCLVVCSFVCMAVADIVLFVAKEPTHSSVDSKNRTIDDATS</sequence>
<evidence type="ECO:0000256" key="1">
    <source>
        <dbReference type="SAM" id="Phobius"/>
    </source>
</evidence>
<keyword evidence="1" id="KW-0812">Transmembrane</keyword>
<gene>
    <name evidence="2" type="ORF">EB796_015926</name>
</gene>
<dbReference type="OrthoDB" id="542931at2759"/>